<sequence>MSLPHRFEGKVALVTASTAGIGKAIAERIAREGASVYICSRKQSSVDDTLAEFRSKGLQSVAGCACHVGSAEDRKRLIQNAVQAFGKIDCLVSNAAVSPAAAPISETPGHAIDKILDVNIKSAVLLVNEAIPHMAHGGSITMISSVTAYNPPLPIGMYAVSKTALLGLVKGLAAELGPSHGIRGKLVQHCNTLLVVKSTLRDVMSKLHDVMSGVPHVVGNTLRDVMCTLHDVASALYDVRNMQHDDAKEQANATYLKRLGTPGDMAAAVAFLASPDASYITGETLVVAGGMPSKL</sequence>
<accession>A0ABQ7H6B3</accession>
<proteinExistence type="inferred from homology"/>
<evidence type="ECO:0000313" key="4">
    <source>
        <dbReference type="Proteomes" id="UP000815325"/>
    </source>
</evidence>
<dbReference type="PRINTS" id="PR00080">
    <property type="entry name" value="SDRFAMILY"/>
</dbReference>
<keyword evidence="4" id="KW-1185">Reference proteome</keyword>
<dbReference type="PROSITE" id="PS00061">
    <property type="entry name" value="ADH_SHORT"/>
    <property type="match status" value="1"/>
</dbReference>
<dbReference type="Gene3D" id="3.40.50.720">
    <property type="entry name" value="NAD(P)-binding Rossmann-like Domain"/>
    <property type="match status" value="2"/>
</dbReference>
<comment type="similarity">
    <text evidence="1 2">Belongs to the short-chain dehydrogenases/reductases (SDR) family.</text>
</comment>
<dbReference type="Pfam" id="PF13561">
    <property type="entry name" value="adh_short_C2"/>
    <property type="match status" value="1"/>
</dbReference>
<organism evidence="3 4">
    <name type="scientific">Dunaliella salina</name>
    <name type="common">Green alga</name>
    <name type="synonym">Protococcus salinus</name>
    <dbReference type="NCBI Taxonomy" id="3046"/>
    <lineage>
        <taxon>Eukaryota</taxon>
        <taxon>Viridiplantae</taxon>
        <taxon>Chlorophyta</taxon>
        <taxon>core chlorophytes</taxon>
        <taxon>Chlorophyceae</taxon>
        <taxon>CS clade</taxon>
        <taxon>Chlamydomonadales</taxon>
        <taxon>Dunaliellaceae</taxon>
        <taxon>Dunaliella</taxon>
    </lineage>
</organism>
<dbReference type="Pfam" id="PF00106">
    <property type="entry name" value="adh_short"/>
    <property type="match status" value="1"/>
</dbReference>
<dbReference type="PANTHER" id="PTHR43943">
    <property type="entry name" value="DEHYDROGENASE/REDUCTASE (SDR FAMILY) MEMBER 4"/>
    <property type="match status" value="1"/>
</dbReference>
<comment type="caution">
    <text evidence="3">The sequence shown here is derived from an EMBL/GenBank/DDBJ whole genome shotgun (WGS) entry which is preliminary data.</text>
</comment>
<reference evidence="3" key="1">
    <citation type="submission" date="2017-08" db="EMBL/GenBank/DDBJ databases">
        <authorList>
            <person name="Polle J.E."/>
            <person name="Barry K."/>
            <person name="Cushman J."/>
            <person name="Schmutz J."/>
            <person name="Tran D."/>
            <person name="Hathwaick L.T."/>
            <person name="Yim W.C."/>
            <person name="Jenkins J."/>
            <person name="Mckie-Krisberg Z.M."/>
            <person name="Prochnik S."/>
            <person name="Lindquist E."/>
            <person name="Dockter R.B."/>
            <person name="Adam C."/>
            <person name="Molina H."/>
            <person name="Bunkerborg J."/>
            <person name="Jin E."/>
            <person name="Buchheim M."/>
            <person name="Magnuson J."/>
        </authorList>
    </citation>
    <scope>NUCLEOTIDE SEQUENCE</scope>
    <source>
        <strain evidence="3">CCAP 19/18</strain>
    </source>
</reference>
<protein>
    <submittedName>
        <fullName evidence="3">Uncharacterized protein</fullName>
    </submittedName>
</protein>
<name>A0ABQ7H6B3_DUNSA</name>
<dbReference type="InterPro" id="IPR002347">
    <property type="entry name" value="SDR_fam"/>
</dbReference>
<dbReference type="PANTHER" id="PTHR43943:SF2">
    <property type="entry name" value="DEHYDROGENASE_REDUCTASE 4"/>
    <property type="match status" value="1"/>
</dbReference>
<evidence type="ECO:0000256" key="1">
    <source>
        <dbReference type="ARBA" id="ARBA00006484"/>
    </source>
</evidence>
<evidence type="ECO:0000256" key="2">
    <source>
        <dbReference type="RuleBase" id="RU000363"/>
    </source>
</evidence>
<gene>
    <name evidence="3" type="ORF">DUNSADRAFT_7670</name>
</gene>
<dbReference type="SUPFAM" id="SSF51735">
    <property type="entry name" value="NAD(P)-binding Rossmann-fold domains"/>
    <property type="match status" value="1"/>
</dbReference>
<dbReference type="EMBL" id="MU069463">
    <property type="protein sequence ID" value="KAF5842356.1"/>
    <property type="molecule type" value="Genomic_DNA"/>
</dbReference>
<dbReference type="InterPro" id="IPR036291">
    <property type="entry name" value="NAD(P)-bd_dom_sf"/>
</dbReference>
<dbReference type="Proteomes" id="UP000815325">
    <property type="component" value="Unassembled WGS sequence"/>
</dbReference>
<dbReference type="PRINTS" id="PR00081">
    <property type="entry name" value="GDHRDH"/>
</dbReference>
<dbReference type="InterPro" id="IPR020904">
    <property type="entry name" value="Sc_DH/Rdtase_CS"/>
</dbReference>
<evidence type="ECO:0000313" key="3">
    <source>
        <dbReference type="EMBL" id="KAF5842356.1"/>
    </source>
</evidence>